<evidence type="ECO:0000313" key="3">
    <source>
        <dbReference type="Proteomes" id="UP000178486"/>
    </source>
</evidence>
<dbReference type="Gene3D" id="3.30.160.250">
    <property type="match status" value="1"/>
</dbReference>
<protein>
    <recommendedName>
        <fullName evidence="1">HicB-like antitoxin of toxin-antitoxin system domain-containing protein</fullName>
    </recommendedName>
</protein>
<evidence type="ECO:0000313" key="2">
    <source>
        <dbReference type="EMBL" id="OGK53593.1"/>
    </source>
</evidence>
<dbReference type="Proteomes" id="UP000178486">
    <property type="component" value="Unassembled WGS sequence"/>
</dbReference>
<proteinExistence type="predicted"/>
<accession>A0A1F7JDA3</accession>
<dbReference type="PANTHER" id="PTHR34504:SF2">
    <property type="entry name" value="UPF0150 PROTEIN SSL0259"/>
    <property type="match status" value="1"/>
</dbReference>
<organism evidence="2 3">
    <name type="scientific">Candidatus Roizmanbacteria bacterium RIFCSPLOWO2_01_FULL_45_11</name>
    <dbReference type="NCBI Taxonomy" id="1802070"/>
    <lineage>
        <taxon>Bacteria</taxon>
        <taxon>Candidatus Roizmaniibacteriota</taxon>
    </lineage>
</organism>
<reference evidence="2 3" key="1">
    <citation type="journal article" date="2016" name="Nat. Commun.">
        <title>Thousands of microbial genomes shed light on interconnected biogeochemical processes in an aquifer system.</title>
        <authorList>
            <person name="Anantharaman K."/>
            <person name="Brown C.T."/>
            <person name="Hug L.A."/>
            <person name="Sharon I."/>
            <person name="Castelle C.J."/>
            <person name="Probst A.J."/>
            <person name="Thomas B.C."/>
            <person name="Singh A."/>
            <person name="Wilkins M.J."/>
            <person name="Karaoz U."/>
            <person name="Brodie E.L."/>
            <person name="Williams K.H."/>
            <person name="Hubbard S.S."/>
            <person name="Banfield J.F."/>
        </authorList>
    </citation>
    <scope>NUCLEOTIDE SEQUENCE [LARGE SCALE GENOMIC DNA]</scope>
</reference>
<dbReference type="InterPro" id="IPR051404">
    <property type="entry name" value="TA_system_antitoxin"/>
</dbReference>
<name>A0A1F7JDA3_9BACT</name>
<dbReference type="InterPro" id="IPR031807">
    <property type="entry name" value="HicB-like"/>
</dbReference>
<dbReference type="AlphaFoldDB" id="A0A1F7JDA3"/>
<feature type="domain" description="HicB-like antitoxin of toxin-antitoxin system" evidence="1">
    <location>
        <begin position="20"/>
        <end position="71"/>
    </location>
</feature>
<dbReference type="SUPFAM" id="SSF143100">
    <property type="entry name" value="TTHA1013/TTHA0281-like"/>
    <property type="match status" value="1"/>
</dbReference>
<evidence type="ECO:0000259" key="1">
    <source>
        <dbReference type="Pfam" id="PF15919"/>
    </source>
</evidence>
<gene>
    <name evidence="2" type="ORF">A3B56_03285</name>
</gene>
<sequence length="91" mass="10474">MKTIITNYQVIIKRDKRTGTDKSAYSSYVPELEISTDGETVEETITNTKKLIKFHLESLLDEGEDIPETTNESFIFDTQIKLQTNKPVRYA</sequence>
<dbReference type="Pfam" id="PF15919">
    <property type="entry name" value="HicB_lk_antitox"/>
    <property type="match status" value="1"/>
</dbReference>
<dbReference type="EMBL" id="MGAU01000055">
    <property type="protein sequence ID" value="OGK53593.1"/>
    <property type="molecule type" value="Genomic_DNA"/>
</dbReference>
<dbReference type="InterPro" id="IPR035069">
    <property type="entry name" value="TTHA1013/TTHA0281-like"/>
</dbReference>
<comment type="caution">
    <text evidence="2">The sequence shown here is derived from an EMBL/GenBank/DDBJ whole genome shotgun (WGS) entry which is preliminary data.</text>
</comment>
<dbReference type="PANTHER" id="PTHR34504">
    <property type="entry name" value="ANTITOXIN HICB"/>
    <property type="match status" value="1"/>
</dbReference>